<dbReference type="InterPro" id="IPR018117">
    <property type="entry name" value="C5_DNA_meth_AS"/>
</dbReference>
<dbReference type="SUPFAM" id="SSF53335">
    <property type="entry name" value="S-adenosyl-L-methionine-dependent methyltransferases"/>
    <property type="match status" value="1"/>
</dbReference>
<dbReference type="AlphaFoldDB" id="A0A9D1ZS01"/>
<dbReference type="InterPro" id="IPR050750">
    <property type="entry name" value="C5-MTase"/>
</dbReference>
<dbReference type="Proteomes" id="UP000824134">
    <property type="component" value="Unassembled WGS sequence"/>
</dbReference>
<dbReference type="PRINTS" id="PR00105">
    <property type="entry name" value="C5METTRFRASE"/>
</dbReference>
<dbReference type="GO" id="GO:0009307">
    <property type="term" value="P:DNA restriction-modification system"/>
    <property type="evidence" value="ECO:0007669"/>
    <property type="project" value="UniProtKB-KW"/>
</dbReference>
<comment type="caution">
    <text evidence="8">The sequence shown here is derived from an EMBL/GenBank/DDBJ whole genome shotgun (WGS) entry which is preliminary data.</text>
</comment>
<comment type="similarity">
    <text evidence="5 6">Belongs to the class I-like SAM-binding methyltransferase superfamily. C5-methyltransferase family.</text>
</comment>
<dbReference type="Gene3D" id="3.40.50.150">
    <property type="entry name" value="Vaccinia Virus protein VP39"/>
    <property type="match status" value="1"/>
</dbReference>
<proteinExistence type="inferred from homology"/>
<dbReference type="PROSITE" id="PS00094">
    <property type="entry name" value="C5_MTASE_1"/>
    <property type="match status" value="1"/>
</dbReference>
<sequence>MLDQPIRIIELFAGVGGFRLGFEGYNKDGFTLPPAGNFETVWANQWEPPGTPTKQFAARCYVARFGEENFLNEDINKALDMAENGEIAIPEADMLVGGFPCQDYSVSKPLSQSHGIEGKKGVLWWDIYRALDMKKPRYVVLENVDRLLKSPSKQRGRDFAIILSCFYSLGYSVEWRVINAADYGHPQKRKRVYIYAELTDTTWDLEATLRTEGVFAEAFPITQNLTREDNFSISTDPFEVTQNFGLGAKTSRFQDAGVMQNGKIYTAKPEALYTGKCLTLGDIVVDETEVPDQFFIEPSKIQAWEYLKGGKREERINKASGFKYTYSEGSMSFPDPLDRPARTILTGEGGAGASRFKHVVKTESGRLRRLIPDELDQIQGFPKGWTDAGLTDGHRAFCMGNALVVGIPNALGKAINRRHYGLERENVPLTNTADSSSNTLF</sequence>
<dbReference type="PANTHER" id="PTHR46098:SF1">
    <property type="entry name" value="TRNA (CYTOSINE(38)-C(5))-METHYLTRANSFERASE"/>
    <property type="match status" value="1"/>
</dbReference>
<dbReference type="InterPro" id="IPR029063">
    <property type="entry name" value="SAM-dependent_MTases_sf"/>
</dbReference>
<organism evidence="8 9">
    <name type="scientific">Candidatus Rothia avicola</name>
    <dbReference type="NCBI Taxonomy" id="2840478"/>
    <lineage>
        <taxon>Bacteria</taxon>
        <taxon>Bacillati</taxon>
        <taxon>Actinomycetota</taxon>
        <taxon>Actinomycetes</taxon>
        <taxon>Micrococcales</taxon>
        <taxon>Micrococcaceae</taxon>
        <taxon>Rothia</taxon>
    </lineage>
</organism>
<evidence type="ECO:0000313" key="8">
    <source>
        <dbReference type="EMBL" id="HIY94660.1"/>
    </source>
</evidence>
<reference evidence="8" key="2">
    <citation type="submission" date="2021-04" db="EMBL/GenBank/DDBJ databases">
        <authorList>
            <person name="Gilroy R."/>
        </authorList>
    </citation>
    <scope>NUCLEOTIDE SEQUENCE</scope>
    <source>
        <strain evidence="8">ChiHjej12B11-9195</strain>
    </source>
</reference>
<dbReference type="PANTHER" id="PTHR46098">
    <property type="entry name" value="TRNA (CYTOSINE(38)-C(5))-METHYLTRANSFERASE"/>
    <property type="match status" value="1"/>
</dbReference>
<feature type="active site" evidence="5">
    <location>
        <position position="101"/>
    </location>
</feature>
<dbReference type="Pfam" id="PF00145">
    <property type="entry name" value="DNA_methylase"/>
    <property type="match status" value="1"/>
</dbReference>
<dbReference type="EMBL" id="DXCN01000029">
    <property type="protein sequence ID" value="HIY94660.1"/>
    <property type="molecule type" value="Genomic_DNA"/>
</dbReference>
<comment type="catalytic activity">
    <reaction evidence="7">
        <text>a 2'-deoxycytidine in DNA + S-adenosyl-L-methionine = a 5-methyl-2'-deoxycytidine in DNA + S-adenosyl-L-homocysteine + H(+)</text>
        <dbReference type="Rhea" id="RHEA:13681"/>
        <dbReference type="Rhea" id="RHEA-COMP:11369"/>
        <dbReference type="Rhea" id="RHEA-COMP:11370"/>
        <dbReference type="ChEBI" id="CHEBI:15378"/>
        <dbReference type="ChEBI" id="CHEBI:57856"/>
        <dbReference type="ChEBI" id="CHEBI:59789"/>
        <dbReference type="ChEBI" id="CHEBI:85452"/>
        <dbReference type="ChEBI" id="CHEBI:85454"/>
        <dbReference type="EC" id="2.1.1.37"/>
    </reaction>
</comment>
<keyword evidence="1 5" id="KW-0489">Methyltransferase</keyword>
<evidence type="ECO:0000313" key="9">
    <source>
        <dbReference type="Proteomes" id="UP000824134"/>
    </source>
</evidence>
<dbReference type="EC" id="2.1.1.37" evidence="7"/>
<evidence type="ECO:0000256" key="4">
    <source>
        <dbReference type="ARBA" id="ARBA00022747"/>
    </source>
</evidence>
<gene>
    <name evidence="8" type="primary">dcm</name>
    <name evidence="8" type="ORF">H9821_03210</name>
</gene>
<keyword evidence="2 5" id="KW-0808">Transferase</keyword>
<evidence type="ECO:0000256" key="1">
    <source>
        <dbReference type="ARBA" id="ARBA00022603"/>
    </source>
</evidence>
<dbReference type="NCBIfam" id="TIGR00675">
    <property type="entry name" value="dcm"/>
    <property type="match status" value="1"/>
</dbReference>
<accession>A0A9D1ZS01</accession>
<evidence type="ECO:0000256" key="7">
    <source>
        <dbReference type="RuleBase" id="RU000417"/>
    </source>
</evidence>
<evidence type="ECO:0000256" key="6">
    <source>
        <dbReference type="RuleBase" id="RU000416"/>
    </source>
</evidence>
<dbReference type="PROSITE" id="PS51679">
    <property type="entry name" value="SAM_MT_C5"/>
    <property type="match status" value="1"/>
</dbReference>
<reference evidence="8" key="1">
    <citation type="journal article" date="2021" name="PeerJ">
        <title>Extensive microbial diversity within the chicken gut microbiome revealed by metagenomics and culture.</title>
        <authorList>
            <person name="Gilroy R."/>
            <person name="Ravi A."/>
            <person name="Getino M."/>
            <person name="Pursley I."/>
            <person name="Horton D.L."/>
            <person name="Alikhan N.F."/>
            <person name="Baker D."/>
            <person name="Gharbi K."/>
            <person name="Hall N."/>
            <person name="Watson M."/>
            <person name="Adriaenssens E.M."/>
            <person name="Foster-Nyarko E."/>
            <person name="Jarju S."/>
            <person name="Secka A."/>
            <person name="Antonio M."/>
            <person name="Oren A."/>
            <person name="Chaudhuri R.R."/>
            <person name="La Ragione R."/>
            <person name="Hildebrand F."/>
            <person name="Pallen M.J."/>
        </authorList>
    </citation>
    <scope>NUCLEOTIDE SEQUENCE</scope>
    <source>
        <strain evidence="8">ChiHjej12B11-9195</strain>
    </source>
</reference>
<keyword evidence="4" id="KW-0680">Restriction system</keyword>
<dbReference type="GO" id="GO:0032259">
    <property type="term" value="P:methylation"/>
    <property type="evidence" value="ECO:0007669"/>
    <property type="project" value="UniProtKB-KW"/>
</dbReference>
<dbReference type="InterPro" id="IPR001525">
    <property type="entry name" value="C5_MeTfrase"/>
</dbReference>
<name>A0A9D1ZS01_9MICC</name>
<keyword evidence="3 5" id="KW-0949">S-adenosyl-L-methionine</keyword>
<evidence type="ECO:0000256" key="2">
    <source>
        <dbReference type="ARBA" id="ARBA00022679"/>
    </source>
</evidence>
<dbReference type="GO" id="GO:0003886">
    <property type="term" value="F:DNA (cytosine-5-)-methyltransferase activity"/>
    <property type="evidence" value="ECO:0007669"/>
    <property type="project" value="UniProtKB-EC"/>
</dbReference>
<dbReference type="Gene3D" id="3.90.120.10">
    <property type="entry name" value="DNA Methylase, subunit A, domain 2"/>
    <property type="match status" value="1"/>
</dbReference>
<protein>
    <recommendedName>
        <fullName evidence="7">Cytosine-specific methyltransferase</fullName>
        <ecNumber evidence="7">2.1.1.37</ecNumber>
    </recommendedName>
</protein>
<evidence type="ECO:0000256" key="5">
    <source>
        <dbReference type="PROSITE-ProRule" id="PRU01016"/>
    </source>
</evidence>
<evidence type="ECO:0000256" key="3">
    <source>
        <dbReference type="ARBA" id="ARBA00022691"/>
    </source>
</evidence>